<name>A0ABM8T9H9_9BURK</name>
<proteinExistence type="predicted"/>
<dbReference type="EMBL" id="CAJNAU010000305">
    <property type="protein sequence ID" value="CAE6872243.1"/>
    <property type="molecule type" value="Genomic_DNA"/>
</dbReference>
<evidence type="ECO:0000313" key="1">
    <source>
        <dbReference type="EMBL" id="CAE6872243.1"/>
    </source>
</evidence>
<accession>A0ABM8T9H9</accession>
<protein>
    <submittedName>
        <fullName evidence="1">Uncharacterized protein</fullName>
    </submittedName>
</protein>
<organism evidence="1 2">
    <name type="scientific">Paraburkholderia aspalathi</name>
    <dbReference type="NCBI Taxonomy" id="1324617"/>
    <lineage>
        <taxon>Bacteria</taxon>
        <taxon>Pseudomonadati</taxon>
        <taxon>Pseudomonadota</taxon>
        <taxon>Betaproteobacteria</taxon>
        <taxon>Burkholderiales</taxon>
        <taxon>Burkholderiaceae</taxon>
        <taxon>Paraburkholderia</taxon>
    </lineage>
</organism>
<keyword evidence="2" id="KW-1185">Reference proteome</keyword>
<reference evidence="1 2" key="1">
    <citation type="submission" date="2021-02" db="EMBL/GenBank/DDBJ databases">
        <authorList>
            <person name="Vanwijnsberghe S."/>
        </authorList>
    </citation>
    <scope>NUCLEOTIDE SEQUENCE [LARGE SCALE GENOMIC DNA]</scope>
    <source>
        <strain evidence="1 2">R-69658</strain>
    </source>
</reference>
<sequence>MVTLPLPAIVTLPGVAAFVPEVTEDPVSVTLPLPSVRALPPASALTAASVALRPAAKVVATACWSYVWSTSLRVRSSVATLSKRASFVTVVAVRLPPAITARSLPEDTCAPLSVVSPPLCVARLPPAEIALVSLVVLFASQWCWLFFVTDCAVVDCTASTVMSRPAVICASPPAARFAPCTSRSRPADTLMSPVEAIVPCAPSRVALTLLLPDTALTPTVSTSVVLTMSRPASTATRLPVIWPDALITSLVAETTVVPFVPLLPIVPPRFRMSVALTTVCVPPLITPEFVALPVAWISTSSAAISAPVGCRSFACVCAR</sequence>
<gene>
    <name evidence="1" type="ORF">R69658_08220</name>
</gene>
<dbReference type="Proteomes" id="UP000674425">
    <property type="component" value="Unassembled WGS sequence"/>
</dbReference>
<evidence type="ECO:0000313" key="2">
    <source>
        <dbReference type="Proteomes" id="UP000674425"/>
    </source>
</evidence>
<comment type="caution">
    <text evidence="1">The sequence shown here is derived from an EMBL/GenBank/DDBJ whole genome shotgun (WGS) entry which is preliminary data.</text>
</comment>